<dbReference type="Proteomes" id="UP000887565">
    <property type="component" value="Unplaced"/>
</dbReference>
<proteinExistence type="predicted"/>
<reference evidence="2" key="1">
    <citation type="submission" date="2022-11" db="UniProtKB">
        <authorList>
            <consortium name="WormBaseParasite"/>
        </authorList>
    </citation>
    <scope>IDENTIFICATION</scope>
</reference>
<sequence>MAWIDKMACRILVQQAKMACHNVLNHVFDHIGCSFSQATNTDVTFLSAATGRLLTRHKKSAARPALYLTPKYNVPGLDNY</sequence>
<evidence type="ECO:0000313" key="2">
    <source>
        <dbReference type="WBParaSite" id="nRc.2.0.1.t26699-RA"/>
    </source>
</evidence>
<name>A0A915JKI0_ROMCU</name>
<evidence type="ECO:0000313" key="1">
    <source>
        <dbReference type="Proteomes" id="UP000887565"/>
    </source>
</evidence>
<keyword evidence="1" id="KW-1185">Reference proteome</keyword>
<organism evidence="1 2">
    <name type="scientific">Romanomermis culicivorax</name>
    <name type="common">Nematode worm</name>
    <dbReference type="NCBI Taxonomy" id="13658"/>
    <lineage>
        <taxon>Eukaryota</taxon>
        <taxon>Metazoa</taxon>
        <taxon>Ecdysozoa</taxon>
        <taxon>Nematoda</taxon>
        <taxon>Enoplea</taxon>
        <taxon>Dorylaimia</taxon>
        <taxon>Mermithida</taxon>
        <taxon>Mermithoidea</taxon>
        <taxon>Mermithidae</taxon>
        <taxon>Romanomermis</taxon>
    </lineage>
</organism>
<accession>A0A915JKI0</accession>
<dbReference type="AlphaFoldDB" id="A0A915JKI0"/>
<dbReference type="WBParaSite" id="nRc.2.0.1.t26699-RA">
    <property type="protein sequence ID" value="nRc.2.0.1.t26699-RA"/>
    <property type="gene ID" value="nRc.2.0.1.g26699"/>
</dbReference>
<protein>
    <submittedName>
        <fullName evidence="2">Uncharacterized protein</fullName>
    </submittedName>
</protein>